<proteinExistence type="predicted"/>
<gene>
    <name evidence="2" type="ORF">H9962_06985</name>
</gene>
<keyword evidence="1" id="KW-1133">Transmembrane helix</keyword>
<feature type="transmembrane region" description="Helical" evidence="1">
    <location>
        <begin position="28"/>
        <end position="44"/>
    </location>
</feature>
<evidence type="ECO:0000313" key="3">
    <source>
        <dbReference type="Proteomes" id="UP000824225"/>
    </source>
</evidence>
<accession>A0A9D2HCX1</accession>
<comment type="caution">
    <text evidence="2">The sequence shown here is derived from an EMBL/GenBank/DDBJ whole genome shotgun (WGS) entry which is preliminary data.</text>
</comment>
<organism evidence="2 3">
    <name type="scientific">Candidatus Mailhella merdigallinarum</name>
    <dbReference type="NCBI Taxonomy" id="2838658"/>
    <lineage>
        <taxon>Bacteria</taxon>
        <taxon>Pseudomonadati</taxon>
        <taxon>Thermodesulfobacteriota</taxon>
        <taxon>Desulfovibrionia</taxon>
        <taxon>Desulfovibrionales</taxon>
        <taxon>Desulfovibrionaceae</taxon>
        <taxon>Mailhella</taxon>
    </lineage>
</organism>
<keyword evidence="1" id="KW-0812">Transmembrane</keyword>
<evidence type="ECO:0000313" key="2">
    <source>
        <dbReference type="EMBL" id="HJA08917.1"/>
    </source>
</evidence>
<keyword evidence="1" id="KW-0472">Membrane</keyword>
<dbReference type="AlphaFoldDB" id="A0A9D2HCX1"/>
<protein>
    <submittedName>
        <fullName evidence="2">Uncharacterized protein</fullName>
    </submittedName>
</protein>
<reference evidence="2" key="1">
    <citation type="journal article" date="2021" name="PeerJ">
        <title>Extensive microbial diversity within the chicken gut microbiome revealed by metagenomics and culture.</title>
        <authorList>
            <person name="Gilroy R."/>
            <person name="Ravi A."/>
            <person name="Getino M."/>
            <person name="Pursley I."/>
            <person name="Horton D.L."/>
            <person name="Alikhan N.F."/>
            <person name="Baker D."/>
            <person name="Gharbi K."/>
            <person name="Hall N."/>
            <person name="Watson M."/>
            <person name="Adriaenssens E.M."/>
            <person name="Foster-Nyarko E."/>
            <person name="Jarju S."/>
            <person name="Secka A."/>
            <person name="Antonio M."/>
            <person name="Oren A."/>
            <person name="Chaudhuri R.R."/>
            <person name="La Ragione R."/>
            <person name="Hildebrand F."/>
            <person name="Pallen M.J."/>
        </authorList>
    </citation>
    <scope>NUCLEOTIDE SEQUENCE</scope>
    <source>
        <strain evidence="2">CHK186-16707</strain>
    </source>
</reference>
<dbReference type="Proteomes" id="UP000824225">
    <property type="component" value="Unassembled WGS sequence"/>
</dbReference>
<name>A0A9D2HCX1_9BACT</name>
<evidence type="ECO:0000256" key="1">
    <source>
        <dbReference type="SAM" id="Phobius"/>
    </source>
</evidence>
<dbReference type="EMBL" id="DXAN01000023">
    <property type="protein sequence ID" value="HJA08917.1"/>
    <property type="molecule type" value="Genomic_DNA"/>
</dbReference>
<reference evidence="2" key="2">
    <citation type="submission" date="2021-04" db="EMBL/GenBank/DDBJ databases">
        <authorList>
            <person name="Gilroy R."/>
        </authorList>
    </citation>
    <scope>NUCLEOTIDE SEQUENCE</scope>
    <source>
        <strain evidence="2">CHK186-16707</strain>
    </source>
</reference>
<sequence>MIKGIIGGVCALIALAAASSLLEQPSGGAVGAAAAFGVIAYLCLKSSRKPQASRASTVCSVSTDAACKAPTPAPKADNNTPRHRKSLGVDLEEQRRKVWNKAFRDVLWAELTRLEIFSDDDKERMYQLVVETKIEARGQWYKALFENFFQGKTWRWRELERWKKRFEEAGQWPDCWNLANADEKKLCYAFFDYIYSKSESREVKARLRKIGIKKAFLITNGDNSRQWVERCLAKKPNSMPPYFPGDQTLVNGFVEEMQTLPEDTIVITL</sequence>